<dbReference type="OrthoDB" id="5573882at2759"/>
<keyword evidence="2" id="KW-1185">Reference proteome</keyword>
<gene>
    <name evidence="1" type="ORF">BG011_007259</name>
</gene>
<sequence>MMASELRMIRSRKLIAPLKPRGYLPRRKELFRNVKSSLWVTMVPSYSDEDDHPLNKLFVGSWTSVSSTESFHSTSSSEYLTADDTE</sequence>
<dbReference type="EMBL" id="JAAAJA010000550">
    <property type="protein sequence ID" value="KAG0252036.1"/>
    <property type="molecule type" value="Genomic_DNA"/>
</dbReference>
<reference evidence="1" key="1">
    <citation type="journal article" date="2020" name="Fungal Divers.">
        <title>Resolving the Mortierellaceae phylogeny through synthesis of multi-gene phylogenetics and phylogenomics.</title>
        <authorList>
            <person name="Vandepol N."/>
            <person name="Liber J."/>
            <person name="Desiro A."/>
            <person name="Na H."/>
            <person name="Kennedy M."/>
            <person name="Barry K."/>
            <person name="Grigoriev I.V."/>
            <person name="Miller A.N."/>
            <person name="O'Donnell K."/>
            <person name="Stajich J.E."/>
            <person name="Bonito G."/>
        </authorList>
    </citation>
    <scope>NUCLEOTIDE SEQUENCE</scope>
    <source>
        <strain evidence="1">KOD948</strain>
    </source>
</reference>
<accession>A0A9P6PSQ7</accession>
<name>A0A9P6PSQ7_9FUNG</name>
<protein>
    <submittedName>
        <fullName evidence="1">Uncharacterized protein</fullName>
    </submittedName>
</protein>
<proteinExistence type="predicted"/>
<evidence type="ECO:0000313" key="2">
    <source>
        <dbReference type="Proteomes" id="UP000726737"/>
    </source>
</evidence>
<evidence type="ECO:0000313" key="1">
    <source>
        <dbReference type="EMBL" id="KAG0252036.1"/>
    </source>
</evidence>
<comment type="caution">
    <text evidence="1">The sequence shown here is derived from an EMBL/GenBank/DDBJ whole genome shotgun (WGS) entry which is preliminary data.</text>
</comment>
<organism evidence="1 2">
    <name type="scientific">Mortierella polycephala</name>
    <dbReference type="NCBI Taxonomy" id="41804"/>
    <lineage>
        <taxon>Eukaryota</taxon>
        <taxon>Fungi</taxon>
        <taxon>Fungi incertae sedis</taxon>
        <taxon>Mucoromycota</taxon>
        <taxon>Mortierellomycotina</taxon>
        <taxon>Mortierellomycetes</taxon>
        <taxon>Mortierellales</taxon>
        <taxon>Mortierellaceae</taxon>
        <taxon>Mortierella</taxon>
    </lineage>
</organism>
<dbReference type="AlphaFoldDB" id="A0A9P6PSQ7"/>
<dbReference type="Proteomes" id="UP000726737">
    <property type="component" value="Unassembled WGS sequence"/>
</dbReference>